<name>A0ABQ2W289_9ACTN</name>
<organism evidence="1 2">
    <name type="scientific">Streptomyces gelaticus</name>
    <dbReference type="NCBI Taxonomy" id="285446"/>
    <lineage>
        <taxon>Bacteria</taxon>
        <taxon>Bacillati</taxon>
        <taxon>Actinomycetota</taxon>
        <taxon>Actinomycetes</taxon>
        <taxon>Kitasatosporales</taxon>
        <taxon>Streptomycetaceae</taxon>
        <taxon>Streptomyces</taxon>
    </lineage>
</organism>
<dbReference type="Proteomes" id="UP000660675">
    <property type="component" value="Unassembled WGS sequence"/>
</dbReference>
<proteinExistence type="predicted"/>
<reference evidence="2" key="1">
    <citation type="journal article" date="2019" name="Int. J. Syst. Evol. Microbiol.">
        <title>The Global Catalogue of Microorganisms (GCM) 10K type strain sequencing project: providing services to taxonomists for standard genome sequencing and annotation.</title>
        <authorList>
            <consortium name="The Broad Institute Genomics Platform"/>
            <consortium name="The Broad Institute Genome Sequencing Center for Infectious Disease"/>
            <person name="Wu L."/>
            <person name="Ma J."/>
        </authorList>
    </citation>
    <scope>NUCLEOTIDE SEQUENCE [LARGE SCALE GENOMIC DNA]</scope>
    <source>
        <strain evidence="2">JCM 4376</strain>
    </source>
</reference>
<sequence length="138" mass="14881">MVRGPPATENNRRLLLRAEHYSQRFYLVAELESGRGFVLVRMSRSTGTARGGPPVSSDLGRHLGIPVSQNATGHTLGHIEDTHELRAPQGIDGQQRARTTVSHTPVVAHPASPSQAAPTFWGDAHPLPVAATESRHAM</sequence>
<comment type="caution">
    <text evidence="1">The sequence shown here is derived from an EMBL/GenBank/DDBJ whole genome shotgun (WGS) entry which is preliminary data.</text>
</comment>
<protein>
    <submittedName>
        <fullName evidence="1">Uncharacterized protein</fullName>
    </submittedName>
</protein>
<evidence type="ECO:0000313" key="1">
    <source>
        <dbReference type="EMBL" id="GGV89054.1"/>
    </source>
</evidence>
<gene>
    <name evidence="1" type="ORF">GCM10015535_41760</name>
</gene>
<keyword evidence="2" id="KW-1185">Reference proteome</keyword>
<dbReference type="EMBL" id="BMTF01000014">
    <property type="protein sequence ID" value="GGV89054.1"/>
    <property type="molecule type" value="Genomic_DNA"/>
</dbReference>
<accession>A0ABQ2W289</accession>
<evidence type="ECO:0000313" key="2">
    <source>
        <dbReference type="Proteomes" id="UP000660675"/>
    </source>
</evidence>